<comment type="catalytic activity">
    <reaction evidence="10">
        <text>L-leucine + 2-oxoglutarate = 4-methyl-2-oxopentanoate + L-glutamate</text>
        <dbReference type="Rhea" id="RHEA:18321"/>
        <dbReference type="ChEBI" id="CHEBI:16810"/>
        <dbReference type="ChEBI" id="CHEBI:17865"/>
        <dbReference type="ChEBI" id="CHEBI:29985"/>
        <dbReference type="ChEBI" id="CHEBI:57427"/>
        <dbReference type="EC" id="2.6.1.42"/>
    </reaction>
</comment>
<dbReference type="EC" id="2.6.1.42" evidence="6"/>
<dbReference type="AlphaFoldDB" id="A0A512B2T8"/>
<sequence length="294" mass="32898">MSANIQLPTDTGLYVFVNNQIIPSTEAYLHISDLAIQRGYGIFDFFKVKQTHPYFINDYLDRFYHSATQMNLMVPVAQDVLKTIIRELTTKNNLAESGVKMVLTGGYSADGYQPGTPNLIITQQPFSLPTQAQYQTGIKIITHEYVRELPTAKTINYTMGIRLIQEIKDSGADDVLYHQAGAVSEFPRCNFFIVRQDDTVVTPAENVLLGVTRKNVLALAATRFKFAEEPVTLKDIYEAKEAFLTSTTKRVLPIVQIDDKIIGNGKPGRVTQALLQDLISLEDKELAETGGRMK</sequence>
<keyword evidence="11" id="KW-0808">Transferase</keyword>
<dbReference type="Pfam" id="PF01063">
    <property type="entry name" value="Aminotran_4"/>
    <property type="match status" value="1"/>
</dbReference>
<dbReference type="Gene3D" id="3.20.10.10">
    <property type="entry name" value="D-amino Acid Aminotransferase, subunit A, domain 2"/>
    <property type="match status" value="1"/>
</dbReference>
<protein>
    <recommendedName>
        <fullName evidence="6">branched-chain-amino-acid transaminase</fullName>
        <ecNumber evidence="6">2.6.1.42</ecNumber>
    </recommendedName>
</protein>
<keyword evidence="11" id="KW-0032">Aminotransferase</keyword>
<evidence type="ECO:0000256" key="6">
    <source>
        <dbReference type="ARBA" id="ARBA00013053"/>
    </source>
</evidence>
<comment type="catalytic activity">
    <reaction evidence="9">
        <text>L-isoleucine + 2-oxoglutarate = (S)-3-methyl-2-oxopentanoate + L-glutamate</text>
        <dbReference type="Rhea" id="RHEA:24801"/>
        <dbReference type="ChEBI" id="CHEBI:16810"/>
        <dbReference type="ChEBI" id="CHEBI:29985"/>
        <dbReference type="ChEBI" id="CHEBI:35146"/>
        <dbReference type="ChEBI" id="CHEBI:58045"/>
        <dbReference type="EC" id="2.6.1.42"/>
    </reaction>
</comment>
<evidence type="ECO:0000256" key="1">
    <source>
        <dbReference type="ARBA" id="ARBA00001933"/>
    </source>
</evidence>
<evidence type="ECO:0000256" key="3">
    <source>
        <dbReference type="ARBA" id="ARBA00004931"/>
    </source>
</evidence>
<organism evidence="11 12">
    <name type="scientific">Adhaeribacter aerolatus</name>
    <dbReference type="NCBI Taxonomy" id="670289"/>
    <lineage>
        <taxon>Bacteria</taxon>
        <taxon>Pseudomonadati</taxon>
        <taxon>Bacteroidota</taxon>
        <taxon>Cytophagia</taxon>
        <taxon>Cytophagales</taxon>
        <taxon>Hymenobacteraceae</taxon>
        <taxon>Adhaeribacter</taxon>
    </lineage>
</organism>
<dbReference type="RefSeq" id="WP_146901950.1">
    <property type="nucleotide sequence ID" value="NZ_BJYS01000033.1"/>
</dbReference>
<evidence type="ECO:0000256" key="5">
    <source>
        <dbReference type="ARBA" id="ARBA00009320"/>
    </source>
</evidence>
<dbReference type="PANTHER" id="PTHR42743">
    <property type="entry name" value="AMINO-ACID AMINOTRANSFERASE"/>
    <property type="match status" value="1"/>
</dbReference>
<comment type="pathway">
    <text evidence="3">Amino-acid biosynthesis; L-valine biosynthesis; L-valine from pyruvate: step 4/4.</text>
</comment>
<dbReference type="OrthoDB" id="9805628at2"/>
<gene>
    <name evidence="11" type="ORF">AAE02nite_39340</name>
</gene>
<comment type="pathway">
    <text evidence="2">Amino-acid biosynthesis; L-isoleucine biosynthesis; L-isoleucine from 2-oxobutanoate: step 4/4.</text>
</comment>
<evidence type="ECO:0000256" key="4">
    <source>
        <dbReference type="ARBA" id="ARBA00005072"/>
    </source>
</evidence>
<comment type="pathway">
    <text evidence="4">Amino-acid biosynthesis; L-leucine biosynthesis; L-leucine from 3-methyl-2-oxobutanoate: step 4/4.</text>
</comment>
<dbReference type="InterPro" id="IPR043131">
    <property type="entry name" value="BCAT-like_N"/>
</dbReference>
<comment type="similarity">
    <text evidence="5">Belongs to the class-IV pyridoxal-phosphate-dependent aminotransferase family.</text>
</comment>
<comment type="caution">
    <text evidence="11">The sequence shown here is derived from an EMBL/GenBank/DDBJ whole genome shotgun (WGS) entry which is preliminary data.</text>
</comment>
<dbReference type="SUPFAM" id="SSF56752">
    <property type="entry name" value="D-aminoacid aminotransferase-like PLP-dependent enzymes"/>
    <property type="match status" value="1"/>
</dbReference>
<keyword evidence="12" id="KW-1185">Reference proteome</keyword>
<keyword evidence="7" id="KW-0663">Pyridoxal phosphate</keyword>
<accession>A0A512B2T8</accession>
<evidence type="ECO:0000313" key="11">
    <source>
        <dbReference type="EMBL" id="GEO06270.1"/>
    </source>
</evidence>
<dbReference type="FunFam" id="3.20.10.10:FF:000002">
    <property type="entry name" value="D-alanine aminotransferase"/>
    <property type="match status" value="1"/>
</dbReference>
<dbReference type="GO" id="GO:0008652">
    <property type="term" value="P:amino acid biosynthetic process"/>
    <property type="evidence" value="ECO:0007669"/>
    <property type="project" value="UniProtKB-ARBA"/>
</dbReference>
<comment type="cofactor">
    <cofactor evidence="1">
        <name>pyridoxal 5'-phosphate</name>
        <dbReference type="ChEBI" id="CHEBI:597326"/>
    </cofactor>
</comment>
<dbReference type="InterPro" id="IPR050571">
    <property type="entry name" value="Class-IV_PLP-Dep_Aminotrnsfr"/>
</dbReference>
<dbReference type="InterPro" id="IPR043132">
    <property type="entry name" value="BCAT-like_C"/>
</dbReference>
<dbReference type="EMBL" id="BJYS01000033">
    <property type="protein sequence ID" value="GEO06270.1"/>
    <property type="molecule type" value="Genomic_DNA"/>
</dbReference>
<evidence type="ECO:0000256" key="10">
    <source>
        <dbReference type="ARBA" id="ARBA00049229"/>
    </source>
</evidence>
<comment type="catalytic activity">
    <reaction evidence="8">
        <text>L-valine + 2-oxoglutarate = 3-methyl-2-oxobutanoate + L-glutamate</text>
        <dbReference type="Rhea" id="RHEA:24813"/>
        <dbReference type="ChEBI" id="CHEBI:11851"/>
        <dbReference type="ChEBI" id="CHEBI:16810"/>
        <dbReference type="ChEBI" id="CHEBI:29985"/>
        <dbReference type="ChEBI" id="CHEBI:57762"/>
        <dbReference type="EC" id="2.6.1.42"/>
    </reaction>
</comment>
<dbReference type="GO" id="GO:0046394">
    <property type="term" value="P:carboxylic acid biosynthetic process"/>
    <property type="evidence" value="ECO:0007669"/>
    <property type="project" value="UniProtKB-ARBA"/>
</dbReference>
<reference evidence="11 12" key="1">
    <citation type="submission" date="2019-07" db="EMBL/GenBank/DDBJ databases">
        <title>Whole genome shotgun sequence of Adhaeribacter aerolatus NBRC 106133.</title>
        <authorList>
            <person name="Hosoyama A."/>
            <person name="Uohara A."/>
            <person name="Ohji S."/>
            <person name="Ichikawa N."/>
        </authorList>
    </citation>
    <scope>NUCLEOTIDE SEQUENCE [LARGE SCALE GENOMIC DNA]</scope>
    <source>
        <strain evidence="11 12">NBRC 106133</strain>
    </source>
</reference>
<dbReference type="GO" id="GO:0004084">
    <property type="term" value="F:branched-chain-amino-acid transaminase activity"/>
    <property type="evidence" value="ECO:0007669"/>
    <property type="project" value="UniProtKB-EC"/>
</dbReference>
<proteinExistence type="inferred from homology"/>
<evidence type="ECO:0000256" key="8">
    <source>
        <dbReference type="ARBA" id="ARBA00048212"/>
    </source>
</evidence>
<dbReference type="Gene3D" id="3.30.470.10">
    <property type="match status" value="1"/>
</dbReference>
<evidence type="ECO:0000313" key="12">
    <source>
        <dbReference type="Proteomes" id="UP000321532"/>
    </source>
</evidence>
<dbReference type="Proteomes" id="UP000321532">
    <property type="component" value="Unassembled WGS sequence"/>
</dbReference>
<evidence type="ECO:0000256" key="9">
    <source>
        <dbReference type="ARBA" id="ARBA00048798"/>
    </source>
</evidence>
<dbReference type="PANTHER" id="PTHR42743:SF11">
    <property type="entry name" value="AMINODEOXYCHORISMATE LYASE"/>
    <property type="match status" value="1"/>
</dbReference>
<evidence type="ECO:0000256" key="2">
    <source>
        <dbReference type="ARBA" id="ARBA00004824"/>
    </source>
</evidence>
<dbReference type="InterPro" id="IPR001544">
    <property type="entry name" value="Aminotrans_IV"/>
</dbReference>
<dbReference type="InterPro" id="IPR036038">
    <property type="entry name" value="Aminotransferase-like"/>
</dbReference>
<evidence type="ECO:0000256" key="7">
    <source>
        <dbReference type="ARBA" id="ARBA00022898"/>
    </source>
</evidence>
<name>A0A512B2T8_9BACT</name>